<dbReference type="Pfam" id="PF07478">
    <property type="entry name" value="Dala_Dala_lig_C"/>
    <property type="match status" value="1"/>
</dbReference>
<dbReference type="AlphaFoldDB" id="A0A167SP02"/>
<dbReference type="PANTHER" id="PTHR23132:SF23">
    <property type="entry name" value="D-ALANINE--D-ALANINE LIGASE B"/>
    <property type="match status" value="1"/>
</dbReference>
<keyword evidence="6" id="KW-1185">Reference proteome</keyword>
<dbReference type="GO" id="GO:0008716">
    <property type="term" value="F:D-alanine-D-alanine ligase activity"/>
    <property type="evidence" value="ECO:0007669"/>
    <property type="project" value="InterPro"/>
</dbReference>
<keyword evidence="2 5" id="KW-0436">Ligase</keyword>
<dbReference type="Gene3D" id="3.30.470.20">
    <property type="entry name" value="ATP-grasp fold, B domain"/>
    <property type="match status" value="1"/>
</dbReference>
<evidence type="ECO:0000256" key="3">
    <source>
        <dbReference type="PROSITE-ProRule" id="PRU00409"/>
    </source>
</evidence>
<name>A0A167SP02_9HYPO</name>
<dbReference type="STRING" id="1081102.A0A167SP02"/>
<dbReference type="GO" id="GO:0046872">
    <property type="term" value="F:metal ion binding"/>
    <property type="evidence" value="ECO:0007669"/>
    <property type="project" value="InterPro"/>
</dbReference>
<feature type="domain" description="ATP-grasp" evidence="4">
    <location>
        <begin position="184"/>
        <end position="373"/>
    </location>
</feature>
<comment type="similarity">
    <text evidence="1">Belongs to the D-alanine--D-alanine ligase family.</text>
</comment>
<dbReference type="InterPro" id="IPR011761">
    <property type="entry name" value="ATP-grasp"/>
</dbReference>
<evidence type="ECO:0000313" key="6">
    <source>
        <dbReference type="Proteomes" id="UP000076874"/>
    </source>
</evidence>
<dbReference type="GO" id="GO:0005524">
    <property type="term" value="F:ATP binding"/>
    <property type="evidence" value="ECO:0007669"/>
    <property type="project" value="UniProtKB-UniRule"/>
</dbReference>
<accession>A0A167SP02</accession>
<evidence type="ECO:0000259" key="4">
    <source>
        <dbReference type="PROSITE" id="PS50975"/>
    </source>
</evidence>
<keyword evidence="3" id="KW-0547">Nucleotide-binding</keyword>
<evidence type="ECO:0000313" key="5">
    <source>
        <dbReference type="EMBL" id="OAA59796.1"/>
    </source>
</evidence>
<dbReference type="PANTHER" id="PTHR23132">
    <property type="entry name" value="D-ALANINE--D-ALANINE LIGASE"/>
    <property type="match status" value="1"/>
</dbReference>
<evidence type="ECO:0000256" key="1">
    <source>
        <dbReference type="ARBA" id="ARBA00010871"/>
    </source>
</evidence>
<dbReference type="Proteomes" id="UP000076874">
    <property type="component" value="Unassembled WGS sequence"/>
</dbReference>
<dbReference type="SUPFAM" id="SSF56059">
    <property type="entry name" value="Glutathione synthetase ATP-binding domain-like"/>
    <property type="match status" value="1"/>
</dbReference>
<organism evidence="5 6">
    <name type="scientific">Niveomyces insectorum RCEF 264</name>
    <dbReference type="NCBI Taxonomy" id="1081102"/>
    <lineage>
        <taxon>Eukaryota</taxon>
        <taxon>Fungi</taxon>
        <taxon>Dikarya</taxon>
        <taxon>Ascomycota</taxon>
        <taxon>Pezizomycotina</taxon>
        <taxon>Sordariomycetes</taxon>
        <taxon>Hypocreomycetidae</taxon>
        <taxon>Hypocreales</taxon>
        <taxon>Cordycipitaceae</taxon>
        <taxon>Niveomyces</taxon>
    </lineage>
</organism>
<keyword evidence="3" id="KW-0067">ATP-binding</keyword>
<reference evidence="5 6" key="1">
    <citation type="journal article" date="2016" name="Genome Biol. Evol.">
        <title>Divergent and convergent evolution of fungal pathogenicity.</title>
        <authorList>
            <person name="Shang Y."/>
            <person name="Xiao G."/>
            <person name="Zheng P."/>
            <person name="Cen K."/>
            <person name="Zhan S."/>
            <person name="Wang C."/>
        </authorList>
    </citation>
    <scope>NUCLEOTIDE SEQUENCE [LARGE SCALE GENOMIC DNA]</scope>
    <source>
        <strain evidence="5 6">RCEF 264</strain>
    </source>
</reference>
<gene>
    <name evidence="5" type="ORF">SPI_05994</name>
</gene>
<dbReference type="PROSITE" id="PS50975">
    <property type="entry name" value="ATP_GRASP"/>
    <property type="match status" value="1"/>
</dbReference>
<dbReference type="InterPro" id="IPR011095">
    <property type="entry name" value="Dala_Dala_lig_C"/>
</dbReference>
<protein>
    <submittedName>
        <fullName evidence="5">D-alanine ligase</fullName>
    </submittedName>
</protein>
<dbReference type="InterPro" id="IPR013815">
    <property type="entry name" value="ATP_grasp_subdomain_1"/>
</dbReference>
<comment type="caution">
    <text evidence="5">The sequence shown here is derived from an EMBL/GenBank/DDBJ whole genome shotgun (WGS) entry which is preliminary data.</text>
</comment>
<evidence type="ECO:0000256" key="2">
    <source>
        <dbReference type="ARBA" id="ARBA00022598"/>
    </source>
</evidence>
<dbReference type="OrthoDB" id="422362at2759"/>
<dbReference type="Gene3D" id="3.30.1490.20">
    <property type="entry name" value="ATP-grasp fold, A domain"/>
    <property type="match status" value="1"/>
</dbReference>
<proteinExistence type="inferred from homology"/>
<sequence length="391" mass="41391">MAGVCCRSWAGLPKGGAGFRLLAPSALRAVRPFSLSARAASSSSSSAKARVAVLHQALEPPIINGTRKPMKPGGYQDSGADIAFNLRNSGQHEVLCPVADPDPAVQEGWSFPDTEAGILAAVDGGATHLWANTILFASHPLQTSARLTPVADTLRVVGQGPLVVDQYDDKDYVNTYLRGLGDAGRFTLPRAWSVPASLAGSALQDTLAAVPQYPVVAKPARGRGSYGVKVCRTPAELDAHVQWLQGQLMSVIVEEFLAGEEATVTVMPPPASVDSGSHDYWSLPVAARDPAYARVQRECEAVARLLGTTAPIRVDVRRFQDAPGAPFALFDINMKPNMTGPGRPGRADQASLTLLAAAALGWDYQRLLAEILKTAATLKTLRTLQPVTNSA</sequence>
<dbReference type="EMBL" id="AZHD01000010">
    <property type="protein sequence ID" value="OAA59796.1"/>
    <property type="molecule type" value="Genomic_DNA"/>
</dbReference>